<dbReference type="InterPro" id="IPR050411">
    <property type="entry name" value="AlphaKG_dependent_hydroxylases"/>
</dbReference>
<evidence type="ECO:0000256" key="2">
    <source>
        <dbReference type="ARBA" id="ARBA00023002"/>
    </source>
</evidence>
<dbReference type="EMBL" id="AP018174">
    <property type="protein sequence ID" value="BAY15293.1"/>
    <property type="molecule type" value="Genomic_DNA"/>
</dbReference>
<comment type="cofactor">
    <cofactor evidence="1">
        <name>Fe(2+)</name>
        <dbReference type="ChEBI" id="CHEBI:29033"/>
    </cofactor>
</comment>
<keyword evidence="2" id="KW-0560">Oxidoreductase</keyword>
<reference evidence="5 6" key="1">
    <citation type="submission" date="2017-06" db="EMBL/GenBank/DDBJ databases">
        <title>Genome sequencing of cyanobaciteial culture collection at National Institute for Environmental Studies (NIES).</title>
        <authorList>
            <person name="Hirose Y."/>
            <person name="Shimura Y."/>
            <person name="Fujisawa T."/>
            <person name="Nakamura Y."/>
            <person name="Kawachi M."/>
        </authorList>
    </citation>
    <scope>NUCLEOTIDE SEQUENCE [LARGE SCALE GENOMIC DNA]</scope>
    <source>
        <strain evidence="5 6">NIES-21</strain>
    </source>
</reference>
<keyword evidence="5" id="KW-0223">Dioxygenase</keyword>
<dbReference type="OrthoDB" id="9769888at2"/>
<dbReference type="GO" id="GO:0051213">
    <property type="term" value="F:dioxygenase activity"/>
    <property type="evidence" value="ECO:0007669"/>
    <property type="project" value="UniProtKB-KW"/>
</dbReference>
<evidence type="ECO:0000259" key="4">
    <source>
        <dbReference type="Pfam" id="PF02668"/>
    </source>
</evidence>
<dbReference type="SUPFAM" id="SSF51197">
    <property type="entry name" value="Clavaminate synthase-like"/>
    <property type="match status" value="1"/>
</dbReference>
<protein>
    <submittedName>
        <fullName evidence="5">Taurine catabolism dioxygenase TauD/TfdA</fullName>
    </submittedName>
</protein>
<dbReference type="InterPro" id="IPR042098">
    <property type="entry name" value="TauD-like_sf"/>
</dbReference>
<dbReference type="Pfam" id="PF02668">
    <property type="entry name" value="TauD"/>
    <property type="match status" value="1"/>
</dbReference>
<organism evidence="5 6">
    <name type="scientific">Anabaenopsis circularis NIES-21</name>
    <dbReference type="NCBI Taxonomy" id="1085406"/>
    <lineage>
        <taxon>Bacteria</taxon>
        <taxon>Bacillati</taxon>
        <taxon>Cyanobacteriota</taxon>
        <taxon>Cyanophyceae</taxon>
        <taxon>Nostocales</taxon>
        <taxon>Nodulariaceae</taxon>
        <taxon>Anabaenopsis</taxon>
    </lineage>
</organism>
<name>A0A1Z4GCM6_9CYAN</name>
<dbReference type="Proteomes" id="UP000218287">
    <property type="component" value="Chromosome"/>
</dbReference>
<keyword evidence="3" id="KW-0045">Antibiotic biosynthesis</keyword>
<dbReference type="InterPro" id="IPR003819">
    <property type="entry name" value="TauD/TfdA-like"/>
</dbReference>
<proteinExistence type="predicted"/>
<evidence type="ECO:0000256" key="1">
    <source>
        <dbReference type="ARBA" id="ARBA00001954"/>
    </source>
</evidence>
<evidence type="ECO:0000313" key="5">
    <source>
        <dbReference type="EMBL" id="BAY15293.1"/>
    </source>
</evidence>
<dbReference type="GO" id="GO:0017000">
    <property type="term" value="P:antibiotic biosynthetic process"/>
    <property type="evidence" value="ECO:0007669"/>
    <property type="project" value="UniProtKB-KW"/>
</dbReference>
<evidence type="ECO:0000256" key="3">
    <source>
        <dbReference type="ARBA" id="ARBA00023194"/>
    </source>
</evidence>
<dbReference type="Gene3D" id="3.60.130.10">
    <property type="entry name" value="Clavaminate synthase-like"/>
    <property type="match status" value="1"/>
</dbReference>
<dbReference type="AlphaFoldDB" id="A0A1Z4GCM6"/>
<dbReference type="PANTHER" id="PTHR10696:SF56">
    <property type="entry name" value="TAUD_TFDA-LIKE DOMAIN-CONTAINING PROTEIN"/>
    <property type="match status" value="1"/>
</dbReference>
<keyword evidence="6" id="KW-1185">Reference proteome</keyword>
<gene>
    <name evidence="5" type="ORF">NIES21_11090</name>
</gene>
<evidence type="ECO:0000313" key="6">
    <source>
        <dbReference type="Proteomes" id="UP000218287"/>
    </source>
</evidence>
<sequence length="341" mass="39119">MKKLDKNIKRQTVNLAPDELIKLEHFTNSKDLPLVISPDINNVDLTGWADANRKFIEGKLLLNGAILFRGFNITTASEFERFGLAICSELFNENGEHPRTSLNGKVYTPVFYPSDRKLLWHNENSFNHRWPKKILFGCRQPAAQGGETPIVDSRQVFQRLNPKIREKFIEKQVMYVRNYGNGLGLNWETVFQTKNRSEVEAICQQNFVNFVWKPDGSLRTISVRPAVAKHPQTGEITWFNQAQHWHPACLDTQTRESLLSSFSEADLPRNCYYGDGNIIEDSVMAEICEIYQELEVTFPWKQGDILLLDNLLTAHARNPFIGERQLLVAMGDMTSFADINN</sequence>
<dbReference type="PANTHER" id="PTHR10696">
    <property type="entry name" value="GAMMA-BUTYROBETAINE HYDROXYLASE-RELATED"/>
    <property type="match status" value="1"/>
</dbReference>
<feature type="domain" description="TauD/TfdA-like" evidence="4">
    <location>
        <begin position="30"/>
        <end position="330"/>
    </location>
</feature>
<accession>A0A1Z4GCM6</accession>